<organism evidence="2 3">
    <name type="scientific">Slackia piriformis</name>
    <dbReference type="NCBI Taxonomy" id="626934"/>
    <lineage>
        <taxon>Bacteria</taxon>
        <taxon>Bacillati</taxon>
        <taxon>Actinomycetota</taxon>
        <taxon>Coriobacteriia</taxon>
        <taxon>Eggerthellales</taxon>
        <taxon>Eggerthellaceae</taxon>
        <taxon>Slackia</taxon>
    </lineage>
</organism>
<name>A0A943UX56_9ACTN</name>
<gene>
    <name evidence="2" type="ORF">KH142_02540</name>
</gene>
<evidence type="ECO:0000313" key="3">
    <source>
        <dbReference type="Proteomes" id="UP000727506"/>
    </source>
</evidence>
<accession>A0A943UX56</accession>
<reference evidence="2" key="1">
    <citation type="submission" date="2021-02" db="EMBL/GenBank/DDBJ databases">
        <title>Infant gut strain persistence is associated with maternal origin, phylogeny, and functional potential including surface adhesion and iron acquisition.</title>
        <authorList>
            <person name="Lou Y.C."/>
        </authorList>
    </citation>
    <scope>NUCLEOTIDE SEQUENCE</scope>
    <source>
        <strain evidence="2">L2_039_000G1_dasL2_039_000G1_concoct_11</strain>
    </source>
</reference>
<dbReference type="AlphaFoldDB" id="A0A943UX56"/>
<evidence type="ECO:0000259" key="1">
    <source>
        <dbReference type="PROSITE" id="PS50943"/>
    </source>
</evidence>
<comment type="caution">
    <text evidence="2">The sequence shown here is derived from an EMBL/GenBank/DDBJ whole genome shotgun (WGS) entry which is preliminary data.</text>
</comment>
<dbReference type="Proteomes" id="UP000727506">
    <property type="component" value="Unassembled WGS sequence"/>
</dbReference>
<dbReference type="Gene3D" id="1.10.260.40">
    <property type="entry name" value="lambda repressor-like DNA-binding domains"/>
    <property type="match status" value="1"/>
</dbReference>
<dbReference type="InterPro" id="IPR001387">
    <property type="entry name" value="Cro/C1-type_HTH"/>
</dbReference>
<dbReference type="InterPro" id="IPR010982">
    <property type="entry name" value="Lambda_DNA-bd_dom_sf"/>
</dbReference>
<dbReference type="SUPFAM" id="SSF47413">
    <property type="entry name" value="lambda repressor-like DNA-binding domains"/>
    <property type="match status" value="1"/>
</dbReference>
<dbReference type="GO" id="GO:0003677">
    <property type="term" value="F:DNA binding"/>
    <property type="evidence" value="ECO:0007669"/>
    <property type="project" value="InterPro"/>
</dbReference>
<evidence type="ECO:0000313" key="2">
    <source>
        <dbReference type="EMBL" id="MBS6940358.1"/>
    </source>
</evidence>
<dbReference type="EMBL" id="JAGZSV010000026">
    <property type="protein sequence ID" value="MBS6940358.1"/>
    <property type="molecule type" value="Genomic_DNA"/>
</dbReference>
<sequence>MADFQAYLDKRGIGEEQMRDARAKTALKCEAYALRQARKAAGMTQTEIARIMGVSQNRVSKMENGDIAVMSIESVRRYIEAIGGTVSLVADLPTGRLELA</sequence>
<dbReference type="PROSITE" id="PS50943">
    <property type="entry name" value="HTH_CROC1"/>
    <property type="match status" value="1"/>
</dbReference>
<dbReference type="Pfam" id="PF01381">
    <property type="entry name" value="HTH_3"/>
    <property type="match status" value="1"/>
</dbReference>
<dbReference type="SMART" id="SM00530">
    <property type="entry name" value="HTH_XRE"/>
    <property type="match status" value="1"/>
</dbReference>
<feature type="domain" description="HTH cro/C1-type" evidence="1">
    <location>
        <begin position="34"/>
        <end position="89"/>
    </location>
</feature>
<dbReference type="CDD" id="cd00093">
    <property type="entry name" value="HTH_XRE"/>
    <property type="match status" value="1"/>
</dbReference>
<proteinExistence type="predicted"/>
<protein>
    <submittedName>
        <fullName evidence="2">XRE family transcriptional regulator</fullName>
    </submittedName>
</protein>